<dbReference type="Gene3D" id="3.40.50.720">
    <property type="entry name" value="NAD(P)-binding Rossmann-like Domain"/>
    <property type="match status" value="1"/>
</dbReference>
<organism evidence="6 7">
    <name type="scientific">Rhodococcoides fascians</name>
    <name type="common">Rhodococcus fascians</name>
    <dbReference type="NCBI Taxonomy" id="1828"/>
    <lineage>
        <taxon>Bacteria</taxon>
        <taxon>Bacillati</taxon>
        <taxon>Actinomycetota</taxon>
        <taxon>Actinomycetes</taxon>
        <taxon>Mycobacteriales</taxon>
        <taxon>Nocardiaceae</taxon>
        <taxon>Rhodococcoides</taxon>
    </lineage>
</organism>
<dbReference type="InterPro" id="IPR036291">
    <property type="entry name" value="NAD(P)-bd_dom_sf"/>
</dbReference>
<proteinExistence type="inferred from homology"/>
<comment type="similarity">
    <text evidence="2">Belongs to the NAD(P)-dependent epimerase/dehydratase family. GDP-mannose 4,6-dehydratase subfamily.</text>
</comment>
<dbReference type="InterPro" id="IPR006368">
    <property type="entry name" value="GDP_Man_deHydtase"/>
</dbReference>
<dbReference type="Gene3D" id="3.90.25.10">
    <property type="entry name" value="UDP-galactose 4-epimerase, domain 1"/>
    <property type="match status" value="1"/>
</dbReference>
<feature type="domain" description="NAD(P)-binding" evidence="5">
    <location>
        <begin position="6"/>
        <end position="311"/>
    </location>
</feature>
<name>A0A143QKH3_RHOFA</name>
<dbReference type="Pfam" id="PF16363">
    <property type="entry name" value="GDP_Man_Dehyd"/>
    <property type="match status" value="1"/>
</dbReference>
<dbReference type="Proteomes" id="UP000076038">
    <property type="component" value="Chromosome"/>
</dbReference>
<protein>
    <recommendedName>
        <fullName evidence="3">GDP-mannose 4,6-dehydratase</fullName>
        <ecNumber evidence="3">4.2.1.47</ecNumber>
    </recommendedName>
</protein>
<reference evidence="7" key="2">
    <citation type="submission" date="2016-04" db="EMBL/GenBank/DDBJ databases">
        <title>Complete Genome and Plasmid Sequences for Rhodococcus fascians D188 and Draft Sequences for Rhodococcus spp. Isolates PBTS 1 and PBTS 2.</title>
        <authorList>
            <person name="Stamer R."/>
            <person name="Vereecke D."/>
            <person name="Zhang Y."/>
            <person name="Schilkey F."/>
            <person name="Devitt N."/>
            <person name="Randall J."/>
        </authorList>
    </citation>
    <scope>NUCLEOTIDE SEQUENCE [LARGE SCALE GENOMIC DNA]</scope>
    <source>
        <strain evidence="7">PBTS2</strain>
    </source>
</reference>
<dbReference type="GO" id="GO:0008446">
    <property type="term" value="F:GDP-mannose 4,6-dehydratase activity"/>
    <property type="evidence" value="ECO:0007669"/>
    <property type="project" value="UniProtKB-EC"/>
</dbReference>
<dbReference type="EC" id="4.2.1.47" evidence="3"/>
<dbReference type="KEGG" id="rhs:A3Q41_02117"/>
<dbReference type="EMBL" id="CP015220">
    <property type="protein sequence ID" value="AMY23419.1"/>
    <property type="molecule type" value="Genomic_DNA"/>
</dbReference>
<evidence type="ECO:0000313" key="6">
    <source>
        <dbReference type="EMBL" id="AMY23419.1"/>
    </source>
</evidence>
<reference evidence="6 7" key="1">
    <citation type="journal article" date="2016" name="Genome Announc.">
        <title>Complete Genome and Plasmid Sequences for Rhodococcus fascians D188 and Draft Sequences for Rhodococcus Isolates PBTS 1 and PBTS 2.</title>
        <authorList>
            <person name="Stamler R.A."/>
            <person name="Vereecke D."/>
            <person name="Zhang Y."/>
            <person name="Schilkey F."/>
            <person name="Devitt N."/>
            <person name="Randall J.J."/>
        </authorList>
    </citation>
    <scope>NUCLEOTIDE SEQUENCE [LARGE SCALE GENOMIC DNA]</scope>
    <source>
        <strain evidence="6 7">PBTS2</strain>
    </source>
</reference>
<dbReference type="OrthoDB" id="9779041at2"/>
<keyword evidence="4 6" id="KW-0456">Lyase</keyword>
<dbReference type="GO" id="GO:0042351">
    <property type="term" value="P:'de novo' GDP-L-fucose biosynthetic process"/>
    <property type="evidence" value="ECO:0007669"/>
    <property type="project" value="TreeGrafter"/>
</dbReference>
<evidence type="ECO:0000256" key="3">
    <source>
        <dbReference type="ARBA" id="ARBA00011989"/>
    </source>
</evidence>
<gene>
    <name evidence="6" type="primary">gmd_1</name>
    <name evidence="6" type="ORF">A3Q41_02117</name>
</gene>
<evidence type="ECO:0000256" key="1">
    <source>
        <dbReference type="ARBA" id="ARBA00001937"/>
    </source>
</evidence>
<dbReference type="PATRIC" id="fig|1653479.3.peg.2139"/>
<evidence type="ECO:0000313" key="7">
    <source>
        <dbReference type="Proteomes" id="UP000076038"/>
    </source>
</evidence>
<keyword evidence="7" id="KW-1185">Reference proteome</keyword>
<evidence type="ECO:0000259" key="5">
    <source>
        <dbReference type="Pfam" id="PF16363"/>
    </source>
</evidence>
<evidence type="ECO:0000256" key="2">
    <source>
        <dbReference type="ARBA" id="ARBA00009263"/>
    </source>
</evidence>
<dbReference type="InterPro" id="IPR016040">
    <property type="entry name" value="NAD(P)-bd_dom"/>
</dbReference>
<dbReference type="AlphaFoldDB" id="A0A143QKH3"/>
<evidence type="ECO:0000256" key="4">
    <source>
        <dbReference type="ARBA" id="ARBA00023239"/>
    </source>
</evidence>
<comment type="cofactor">
    <cofactor evidence="1">
        <name>NADP(+)</name>
        <dbReference type="ChEBI" id="CHEBI:58349"/>
    </cofactor>
</comment>
<dbReference type="SUPFAM" id="SSF51735">
    <property type="entry name" value="NAD(P)-binding Rossmann-fold domains"/>
    <property type="match status" value="1"/>
</dbReference>
<sequence>MSPRALITGVAGQDGNILARRLTELEYEVIGTVQPDTDHSDIDDICGLTVVEVELRNDYSCRRIVYDTEPDLVFHFAGISSVAYSWSHPIETTAVNGQSIVAIIDSLLDLQNTTGIDRVLVNASSAEIFAGTPSSPQDENTPIAPLSPYGATKAFSHHIVQMYRARGLRASNAIFYNHESTLRPHRFVTRKITAAAAAIAHGHQSALELGNLDARRDWGWAPDYVDAALRMAGHETGGDFVIATGEAHSVREFVAAAFHAAGIEDWHDFVTTSDAFGRPAESAEMVGDASKAKAELKWEPTKGFADVVAAMVEHDLALTEGRS</sequence>
<accession>A0A143QKH3</accession>
<dbReference type="RefSeq" id="WP_063216579.1">
    <property type="nucleotide sequence ID" value="NZ_CP015220.1"/>
</dbReference>
<dbReference type="PANTHER" id="PTHR43715:SF1">
    <property type="entry name" value="GDP-MANNOSE 4,6 DEHYDRATASE"/>
    <property type="match status" value="1"/>
</dbReference>
<dbReference type="PANTHER" id="PTHR43715">
    <property type="entry name" value="GDP-MANNOSE 4,6-DEHYDRATASE"/>
    <property type="match status" value="1"/>
</dbReference>